<reference evidence="3 4" key="1">
    <citation type="submission" date="2016-02" db="EMBL/GenBank/DDBJ databases">
        <title>Genome analysis of coral dinoflagellate symbionts highlights evolutionary adaptations to a symbiotic lifestyle.</title>
        <authorList>
            <person name="Aranda M."/>
            <person name="Li Y."/>
            <person name="Liew Y.J."/>
            <person name="Baumgarten S."/>
            <person name="Simakov O."/>
            <person name="Wilson M."/>
            <person name="Piel J."/>
            <person name="Ashoor H."/>
            <person name="Bougouffa S."/>
            <person name="Bajic V.B."/>
            <person name="Ryu T."/>
            <person name="Ravasi T."/>
            <person name="Bayer T."/>
            <person name="Micklem G."/>
            <person name="Kim H."/>
            <person name="Bhak J."/>
            <person name="Lajeunesse T.C."/>
            <person name="Voolstra C.R."/>
        </authorList>
    </citation>
    <scope>NUCLEOTIDE SEQUENCE [LARGE SCALE GENOMIC DNA]</scope>
    <source>
        <strain evidence="3 4">CCMP2467</strain>
    </source>
</reference>
<dbReference type="OMA" id="PRDNDVH"/>
<dbReference type="InterPro" id="IPR015915">
    <property type="entry name" value="Kelch-typ_b-propeller"/>
</dbReference>
<dbReference type="Proteomes" id="UP000186817">
    <property type="component" value="Unassembled WGS sequence"/>
</dbReference>
<dbReference type="PANTHER" id="PTHR47435">
    <property type="entry name" value="KELCH REPEAT PROTEIN (AFU_ORTHOLOGUE AFUA_5G12780)"/>
    <property type="match status" value="1"/>
</dbReference>
<evidence type="ECO:0000256" key="2">
    <source>
        <dbReference type="ARBA" id="ARBA00023004"/>
    </source>
</evidence>
<dbReference type="SUPFAM" id="SSF117281">
    <property type="entry name" value="Kelch motif"/>
    <property type="match status" value="1"/>
</dbReference>
<protein>
    <submittedName>
        <fullName evidence="3">Nitrile-specifier protein 5</fullName>
    </submittedName>
</protein>
<dbReference type="EMBL" id="LSRX01000753">
    <property type="protein sequence ID" value="OLP89559.1"/>
    <property type="molecule type" value="Genomic_DNA"/>
</dbReference>
<evidence type="ECO:0000313" key="3">
    <source>
        <dbReference type="EMBL" id="OLP89559.1"/>
    </source>
</evidence>
<gene>
    <name evidence="3" type="primary">NSP5</name>
    <name evidence="3" type="ORF">AK812_SmicGene28954</name>
</gene>
<dbReference type="GO" id="GO:0019760">
    <property type="term" value="P:glucosinolate metabolic process"/>
    <property type="evidence" value="ECO:0007669"/>
    <property type="project" value="UniProtKB-ARBA"/>
</dbReference>
<dbReference type="Pfam" id="PF24681">
    <property type="entry name" value="Kelch_KLHDC2_KLHL20_DRC7"/>
    <property type="match status" value="1"/>
</dbReference>
<proteinExistence type="predicted"/>
<dbReference type="GO" id="GO:0005829">
    <property type="term" value="C:cytosol"/>
    <property type="evidence" value="ECO:0007669"/>
    <property type="project" value="TreeGrafter"/>
</dbReference>
<keyword evidence="2" id="KW-0408">Iron</keyword>
<dbReference type="Gene3D" id="2.120.10.80">
    <property type="entry name" value="Kelch-type beta propeller"/>
    <property type="match status" value="2"/>
</dbReference>
<dbReference type="AlphaFoldDB" id="A0A1Q9D303"/>
<dbReference type="PANTHER" id="PTHR47435:SF4">
    <property type="entry name" value="KELCH REPEAT PROTEIN (AFU_ORTHOLOGUE AFUA_5G12780)"/>
    <property type="match status" value="1"/>
</dbReference>
<organism evidence="3 4">
    <name type="scientific">Symbiodinium microadriaticum</name>
    <name type="common">Dinoflagellate</name>
    <name type="synonym">Zooxanthella microadriatica</name>
    <dbReference type="NCBI Taxonomy" id="2951"/>
    <lineage>
        <taxon>Eukaryota</taxon>
        <taxon>Sar</taxon>
        <taxon>Alveolata</taxon>
        <taxon>Dinophyceae</taxon>
        <taxon>Suessiales</taxon>
        <taxon>Symbiodiniaceae</taxon>
        <taxon>Symbiodinium</taxon>
    </lineage>
</organism>
<keyword evidence="1" id="KW-0677">Repeat</keyword>
<sequence length="371" mass="39733">MLLRPVMRSGRGMFRAERTMAHVVPPTRLTWKQLSPRPDAAKGIPCERSSHGISFIQNEAGSRLIVYGGENIARTSVDPSQALWAADVQGDSWSWRALSCDGPAPRVAHAQAAVGSSVYIFGGRCGIAMDEKPLNDLWVLDCHCEPGKESWSKVQLGAGSDDPPEPRSFHRMIAVSSDLYVFGGCGTSGRLADLHKFDTVKKTWHSLGKSNLLRGRGGPNLLHLKSDRLAVIAGFAGEETNDGHAYDLKKGAWETSALEGLTDLRPRSVCIPISLPGDKALIFGGEVNPSDLGHEGAGGFENDIAVLDGNTGALLSSISSSSGWPVERGWADGAAGEAVNGLTGRFYIFGGLTGDDQNPKRLNDLWQCDVE</sequence>
<dbReference type="GO" id="GO:0030234">
    <property type="term" value="F:enzyme regulator activity"/>
    <property type="evidence" value="ECO:0007669"/>
    <property type="project" value="TreeGrafter"/>
</dbReference>
<evidence type="ECO:0000256" key="1">
    <source>
        <dbReference type="ARBA" id="ARBA00022737"/>
    </source>
</evidence>
<keyword evidence="4" id="KW-1185">Reference proteome</keyword>
<accession>A0A1Q9D303</accession>
<evidence type="ECO:0000313" key="4">
    <source>
        <dbReference type="Proteomes" id="UP000186817"/>
    </source>
</evidence>
<name>A0A1Q9D303_SYMMI</name>
<dbReference type="OrthoDB" id="10250130at2759"/>
<comment type="caution">
    <text evidence="3">The sequence shown here is derived from an EMBL/GenBank/DDBJ whole genome shotgun (WGS) entry which is preliminary data.</text>
</comment>